<evidence type="ECO:0000259" key="1">
    <source>
        <dbReference type="Pfam" id="PF05368"/>
    </source>
</evidence>
<keyword evidence="4" id="KW-1185">Reference proteome</keyword>
<evidence type="ECO:0000313" key="2">
    <source>
        <dbReference type="EMBL" id="KIJ23651.1"/>
    </source>
</evidence>
<evidence type="ECO:0000313" key="3">
    <source>
        <dbReference type="EMBL" id="KIJ46891.1"/>
    </source>
</evidence>
<organism evidence="3 4">
    <name type="scientific">Sphaerobolus stellatus (strain SS14)</name>
    <dbReference type="NCBI Taxonomy" id="990650"/>
    <lineage>
        <taxon>Eukaryota</taxon>
        <taxon>Fungi</taxon>
        <taxon>Dikarya</taxon>
        <taxon>Basidiomycota</taxon>
        <taxon>Agaricomycotina</taxon>
        <taxon>Agaricomycetes</taxon>
        <taxon>Phallomycetidae</taxon>
        <taxon>Geastrales</taxon>
        <taxon>Sphaerobolaceae</taxon>
        <taxon>Sphaerobolus</taxon>
    </lineage>
</organism>
<sequence length="148" mass="16780">MQNVDLSSALRTGKVQLGFSSTVPHGFVDLVDLTSIAMKIMNDPAAHNLARYEFVSENVSYDEITRMISDLSGRQVKCDVIPAKDFLSMMNAGGEIKNEFAEDAILRMMVYYDRWGLIGNPNVLKWLLGRQPTTWEAYLRRELPKFTS</sequence>
<feature type="domain" description="NmrA-like" evidence="1">
    <location>
        <begin position="13"/>
        <end position="116"/>
    </location>
</feature>
<gene>
    <name evidence="3" type="ORF">M422DRAFT_29076</name>
    <name evidence="2" type="ORF">M422DRAFT_39521</name>
</gene>
<dbReference type="EMBL" id="KN837617">
    <property type="protein sequence ID" value="KIJ23651.1"/>
    <property type="molecule type" value="Genomic_DNA"/>
</dbReference>
<dbReference type="InterPro" id="IPR036291">
    <property type="entry name" value="NAD(P)-bd_dom_sf"/>
</dbReference>
<reference evidence="3 4" key="1">
    <citation type="submission" date="2014-06" db="EMBL/GenBank/DDBJ databases">
        <title>Evolutionary Origins and Diversification of the Mycorrhizal Mutualists.</title>
        <authorList>
            <consortium name="DOE Joint Genome Institute"/>
            <consortium name="Mycorrhizal Genomics Consortium"/>
            <person name="Kohler A."/>
            <person name="Kuo A."/>
            <person name="Nagy L.G."/>
            <person name="Floudas D."/>
            <person name="Copeland A."/>
            <person name="Barry K.W."/>
            <person name="Cichocki N."/>
            <person name="Veneault-Fourrey C."/>
            <person name="LaButti K."/>
            <person name="Lindquist E.A."/>
            <person name="Lipzen A."/>
            <person name="Lundell T."/>
            <person name="Morin E."/>
            <person name="Murat C."/>
            <person name="Riley R."/>
            <person name="Ohm R."/>
            <person name="Sun H."/>
            <person name="Tunlid A."/>
            <person name="Henrissat B."/>
            <person name="Grigoriev I.V."/>
            <person name="Hibbett D.S."/>
            <person name="Martin F."/>
        </authorList>
    </citation>
    <scope>NUCLEOTIDE SEQUENCE [LARGE SCALE GENOMIC DNA]</scope>
    <source>
        <strain evidence="3 4">SS14</strain>
    </source>
</reference>
<dbReference type="InterPro" id="IPR008030">
    <property type="entry name" value="NmrA-like"/>
</dbReference>
<proteinExistence type="predicted"/>
<accession>A0A0C9VHW2</accession>
<dbReference type="OrthoDB" id="419598at2759"/>
<dbReference type="HOGENOM" id="CLU_007383_10_2_1"/>
<dbReference type="Proteomes" id="UP000054279">
    <property type="component" value="Unassembled WGS sequence"/>
</dbReference>
<dbReference type="AlphaFoldDB" id="A0A0C9VHW2"/>
<dbReference type="Pfam" id="PF05368">
    <property type="entry name" value="NmrA"/>
    <property type="match status" value="1"/>
</dbReference>
<dbReference type="EMBL" id="KN837105">
    <property type="protein sequence ID" value="KIJ46891.1"/>
    <property type="molecule type" value="Genomic_DNA"/>
</dbReference>
<dbReference type="Gene3D" id="3.40.50.720">
    <property type="entry name" value="NAD(P)-binding Rossmann-like Domain"/>
    <property type="match status" value="1"/>
</dbReference>
<dbReference type="SUPFAM" id="SSF51735">
    <property type="entry name" value="NAD(P)-binding Rossmann-fold domains"/>
    <property type="match status" value="1"/>
</dbReference>
<evidence type="ECO:0000313" key="4">
    <source>
        <dbReference type="Proteomes" id="UP000054279"/>
    </source>
</evidence>
<name>A0A0C9VHW2_SPHS4</name>
<protein>
    <submittedName>
        <fullName evidence="3">Unplaced genomic scaffold SPHSTscaffold_30, whole genome shotgun sequence</fullName>
    </submittedName>
</protein>